<evidence type="ECO:0000259" key="4">
    <source>
        <dbReference type="PROSITE" id="PS50987"/>
    </source>
</evidence>
<dbReference type="InterPro" id="IPR011991">
    <property type="entry name" value="ArsR-like_HTH"/>
</dbReference>
<keyword evidence="1" id="KW-0805">Transcription regulation</keyword>
<dbReference type="Pfam" id="PF12840">
    <property type="entry name" value="HTH_20"/>
    <property type="match status" value="1"/>
</dbReference>
<reference evidence="6" key="1">
    <citation type="journal article" date="2019" name="Int. J. Syst. Evol. Microbiol.">
        <title>The Global Catalogue of Microorganisms (GCM) 10K type strain sequencing project: providing services to taxonomists for standard genome sequencing and annotation.</title>
        <authorList>
            <consortium name="The Broad Institute Genomics Platform"/>
            <consortium name="The Broad Institute Genome Sequencing Center for Infectious Disease"/>
            <person name="Wu L."/>
            <person name="Ma J."/>
        </authorList>
    </citation>
    <scope>NUCLEOTIDE SEQUENCE [LARGE SCALE GENOMIC DNA]</scope>
    <source>
        <strain evidence="6">KACC 14249</strain>
    </source>
</reference>
<comment type="caution">
    <text evidence="5">The sequence shown here is derived from an EMBL/GenBank/DDBJ whole genome shotgun (WGS) entry which is preliminary data.</text>
</comment>
<dbReference type="InterPro" id="IPR051081">
    <property type="entry name" value="HTH_MetalResp_TranReg"/>
</dbReference>
<dbReference type="InterPro" id="IPR036390">
    <property type="entry name" value="WH_DNA-bd_sf"/>
</dbReference>
<dbReference type="PANTHER" id="PTHR33154">
    <property type="entry name" value="TRANSCRIPTIONAL REGULATOR, ARSR FAMILY"/>
    <property type="match status" value="1"/>
</dbReference>
<sequence>MEALAALADDTRRQIVELLAHGDQPAGAIAQRFPVSRPAVSRHLRVLREAGLVHVEARGTQRLYALTPQWFDELDAWLSGVRRFWDQRLDALGTEVARGRRAADDERTS</sequence>
<proteinExistence type="predicted"/>
<keyword evidence="3" id="KW-0804">Transcription</keyword>
<organism evidence="5 6">
    <name type="scientific">Angustibacter luteus</name>
    <dbReference type="NCBI Taxonomy" id="658456"/>
    <lineage>
        <taxon>Bacteria</taxon>
        <taxon>Bacillati</taxon>
        <taxon>Actinomycetota</taxon>
        <taxon>Actinomycetes</taxon>
        <taxon>Kineosporiales</taxon>
        <taxon>Kineosporiaceae</taxon>
    </lineage>
</organism>
<dbReference type="InterPro" id="IPR036388">
    <property type="entry name" value="WH-like_DNA-bd_sf"/>
</dbReference>
<dbReference type="SMART" id="SM00418">
    <property type="entry name" value="HTH_ARSR"/>
    <property type="match status" value="1"/>
</dbReference>
<dbReference type="Proteomes" id="UP001596189">
    <property type="component" value="Unassembled WGS sequence"/>
</dbReference>
<dbReference type="RefSeq" id="WP_345718393.1">
    <property type="nucleotide sequence ID" value="NZ_BAABFP010000008.1"/>
</dbReference>
<evidence type="ECO:0000256" key="1">
    <source>
        <dbReference type="ARBA" id="ARBA00023015"/>
    </source>
</evidence>
<evidence type="ECO:0000313" key="6">
    <source>
        <dbReference type="Proteomes" id="UP001596189"/>
    </source>
</evidence>
<feature type="domain" description="HTH arsR-type" evidence="4">
    <location>
        <begin position="1"/>
        <end position="86"/>
    </location>
</feature>
<dbReference type="SUPFAM" id="SSF46785">
    <property type="entry name" value="Winged helix' DNA-binding domain"/>
    <property type="match status" value="1"/>
</dbReference>
<evidence type="ECO:0000256" key="2">
    <source>
        <dbReference type="ARBA" id="ARBA00023125"/>
    </source>
</evidence>
<dbReference type="Gene3D" id="1.10.10.10">
    <property type="entry name" value="Winged helix-like DNA-binding domain superfamily/Winged helix DNA-binding domain"/>
    <property type="match status" value="1"/>
</dbReference>
<dbReference type="PANTHER" id="PTHR33154:SF33">
    <property type="entry name" value="TRANSCRIPTIONAL REPRESSOR SDPR"/>
    <property type="match status" value="1"/>
</dbReference>
<gene>
    <name evidence="5" type="ORF">ACFQDO_07280</name>
</gene>
<dbReference type="PROSITE" id="PS50987">
    <property type="entry name" value="HTH_ARSR_2"/>
    <property type="match status" value="1"/>
</dbReference>
<keyword evidence="2" id="KW-0238">DNA-binding</keyword>
<keyword evidence="6" id="KW-1185">Reference proteome</keyword>
<accession>A0ABW1JC77</accession>
<protein>
    <submittedName>
        <fullName evidence="5">ArsR/SmtB family transcription factor</fullName>
    </submittedName>
</protein>
<dbReference type="CDD" id="cd00090">
    <property type="entry name" value="HTH_ARSR"/>
    <property type="match status" value="1"/>
</dbReference>
<dbReference type="EMBL" id="JBHSRD010000003">
    <property type="protein sequence ID" value="MFC6006929.1"/>
    <property type="molecule type" value="Genomic_DNA"/>
</dbReference>
<dbReference type="InterPro" id="IPR001845">
    <property type="entry name" value="HTH_ArsR_DNA-bd_dom"/>
</dbReference>
<dbReference type="NCBIfam" id="NF033788">
    <property type="entry name" value="HTH_metalloreg"/>
    <property type="match status" value="1"/>
</dbReference>
<evidence type="ECO:0000256" key="3">
    <source>
        <dbReference type="ARBA" id="ARBA00023163"/>
    </source>
</evidence>
<name>A0ABW1JC77_9ACTN</name>
<evidence type="ECO:0000313" key="5">
    <source>
        <dbReference type="EMBL" id="MFC6006929.1"/>
    </source>
</evidence>